<keyword evidence="2" id="KW-1185">Reference proteome</keyword>
<organism evidence="1 2">
    <name type="scientific">Actinomycetospora flava</name>
    <dbReference type="NCBI Taxonomy" id="3129232"/>
    <lineage>
        <taxon>Bacteria</taxon>
        <taxon>Bacillati</taxon>
        <taxon>Actinomycetota</taxon>
        <taxon>Actinomycetes</taxon>
        <taxon>Pseudonocardiales</taxon>
        <taxon>Pseudonocardiaceae</taxon>
        <taxon>Actinomycetospora</taxon>
    </lineage>
</organism>
<reference evidence="1 2" key="1">
    <citation type="submission" date="2024-03" db="EMBL/GenBank/DDBJ databases">
        <title>Actinomycetospora sp. OC33-EN07, a novel actinomycete isolated from wild orchid (Aerides multiflora).</title>
        <authorList>
            <person name="Suriyachadkun C."/>
        </authorList>
    </citation>
    <scope>NUCLEOTIDE SEQUENCE [LARGE SCALE GENOMIC DNA]</scope>
    <source>
        <strain evidence="1 2">OC33-EN07</strain>
    </source>
</reference>
<dbReference type="EMBL" id="JBBEGM010000002">
    <property type="protein sequence ID" value="MEJ2861198.1"/>
    <property type="molecule type" value="Genomic_DNA"/>
</dbReference>
<dbReference type="Pfam" id="PF07366">
    <property type="entry name" value="SnoaL"/>
    <property type="match status" value="1"/>
</dbReference>
<name>A0ABU8M1G3_9PSEU</name>
<protein>
    <submittedName>
        <fullName evidence="1">Ester cyclase</fullName>
    </submittedName>
</protein>
<comment type="caution">
    <text evidence="1">The sequence shown here is derived from an EMBL/GenBank/DDBJ whole genome shotgun (WGS) entry which is preliminary data.</text>
</comment>
<dbReference type="RefSeq" id="WP_337701589.1">
    <property type="nucleotide sequence ID" value="NZ_JBBEGM010000002.1"/>
</dbReference>
<dbReference type="Proteomes" id="UP001369736">
    <property type="component" value="Unassembled WGS sequence"/>
</dbReference>
<sequence length="146" mass="15617">MTSPTTTDFVTRLMDLWSTPLPADDAAARAAFGELYTDPVRINGTDMSLADLLTRARATQGAYGDLDREILERVEAPGKLVVAFRMLGTHTGPIATPMGTVPATGRPVDIRVIDVLTLTDGRISEIVMVADELTNLHRLGVLALAG</sequence>
<dbReference type="InterPro" id="IPR032710">
    <property type="entry name" value="NTF2-like_dom_sf"/>
</dbReference>
<evidence type="ECO:0000313" key="1">
    <source>
        <dbReference type="EMBL" id="MEJ2861198.1"/>
    </source>
</evidence>
<proteinExistence type="predicted"/>
<dbReference type="Gene3D" id="3.10.450.50">
    <property type="match status" value="1"/>
</dbReference>
<dbReference type="InterPro" id="IPR009959">
    <property type="entry name" value="Cyclase_SnoaL-like"/>
</dbReference>
<dbReference type="SUPFAM" id="SSF54427">
    <property type="entry name" value="NTF2-like"/>
    <property type="match status" value="1"/>
</dbReference>
<accession>A0ABU8M1G3</accession>
<evidence type="ECO:0000313" key="2">
    <source>
        <dbReference type="Proteomes" id="UP001369736"/>
    </source>
</evidence>
<gene>
    <name evidence="1" type="ORF">WCD58_08525</name>
</gene>